<evidence type="ECO:0008006" key="3">
    <source>
        <dbReference type="Google" id="ProtNLM"/>
    </source>
</evidence>
<dbReference type="AlphaFoldDB" id="A0A964XRB1"/>
<name>A0A964XRB1_9PROT</name>
<dbReference type="Gene3D" id="4.10.410.40">
    <property type="match status" value="1"/>
</dbReference>
<dbReference type="Proteomes" id="UP000713222">
    <property type="component" value="Unassembled WGS sequence"/>
</dbReference>
<accession>A0A964XRB1</accession>
<evidence type="ECO:0000313" key="2">
    <source>
        <dbReference type="Proteomes" id="UP000713222"/>
    </source>
</evidence>
<protein>
    <recommendedName>
        <fullName evidence="3">Phage tail protein</fullName>
    </recommendedName>
</protein>
<evidence type="ECO:0000313" key="1">
    <source>
        <dbReference type="EMBL" id="NBN87540.1"/>
    </source>
</evidence>
<organism evidence="1 2">
    <name type="scientific">Candidatus Fonsibacter lacus</name>
    <dbReference type="NCBI Taxonomy" id="2576439"/>
    <lineage>
        <taxon>Bacteria</taxon>
        <taxon>Pseudomonadati</taxon>
        <taxon>Pseudomonadota</taxon>
        <taxon>Alphaproteobacteria</taxon>
        <taxon>Candidatus Pelagibacterales</taxon>
        <taxon>Candidatus Pelagibacterales incertae sedis</taxon>
        <taxon>Candidatus Fonsibacter</taxon>
    </lineage>
</organism>
<dbReference type="NCBIfam" id="NF047353">
    <property type="entry name" value="tube_lmo2291"/>
    <property type="match status" value="1"/>
</dbReference>
<comment type="caution">
    <text evidence="1">The sequence shown here is derived from an EMBL/GenBank/DDBJ whole genome shotgun (WGS) entry which is preliminary data.</text>
</comment>
<dbReference type="EMBL" id="RGET01000002">
    <property type="protein sequence ID" value="NBN87540.1"/>
    <property type="molecule type" value="Genomic_DNA"/>
</dbReference>
<reference evidence="1" key="1">
    <citation type="submission" date="2018-10" db="EMBL/GenBank/DDBJ databases">
        <title>Iterative Subtractive Binning of Freshwater Chronoseries Metagenomes Recovers Nearly Complete Genomes from over Four Hundred Novel Species.</title>
        <authorList>
            <person name="Rodriguez-R L.M."/>
            <person name="Tsementzi D."/>
            <person name="Luo C."/>
            <person name="Konstantinidis K.T."/>
        </authorList>
    </citation>
    <scope>NUCLEOTIDE SEQUENCE</scope>
    <source>
        <strain evidence="1">WB7_6_001</strain>
    </source>
</reference>
<proteinExistence type="predicted"/>
<gene>
    <name evidence="1" type="ORF">EBV32_00375</name>
</gene>
<sequence length="155" mass="16394">MGYFAALGYKLYVKAGTTSSTNPTASTGMTLVGNLSDCPIQGNSDTTDVIDYSSTQGFKKSVVTGMAYTLPSTMNLDLNDAAYAILKDAFLNATTKTVEWYRESPEMSSTGNPEYHSGVAFVTDFQESVAAGQVATVSFTLTGYGAPSWVAETNA</sequence>